<feature type="domain" description="DUF4283" evidence="2">
    <location>
        <begin position="122"/>
        <end position="198"/>
    </location>
</feature>
<comment type="caution">
    <text evidence="3">The sequence shown here is derived from an EMBL/GenBank/DDBJ whole genome shotgun (WGS) entry which is preliminary data.</text>
</comment>
<name>A0A8J5Z168_9ROSI</name>
<feature type="compositionally biased region" description="Polar residues" evidence="1">
    <location>
        <begin position="286"/>
        <end position="299"/>
    </location>
</feature>
<evidence type="ECO:0000313" key="4">
    <source>
        <dbReference type="Proteomes" id="UP000701853"/>
    </source>
</evidence>
<dbReference type="OrthoDB" id="1748430at2759"/>
<evidence type="ECO:0000259" key="2">
    <source>
        <dbReference type="Pfam" id="PF14111"/>
    </source>
</evidence>
<protein>
    <recommendedName>
        <fullName evidence="2">DUF4283 domain-containing protein</fullName>
    </recommendedName>
</protein>
<gene>
    <name evidence="3" type="ORF">CXB51_015567</name>
</gene>
<reference evidence="3 4" key="1">
    <citation type="journal article" date="2021" name="bioRxiv">
        <title>The Gossypium anomalum genome as a resource for cotton improvement and evolutionary analysis of hybrid incompatibility.</title>
        <authorList>
            <person name="Grover C.E."/>
            <person name="Yuan D."/>
            <person name="Arick M.A."/>
            <person name="Miller E.R."/>
            <person name="Hu G."/>
            <person name="Peterson D.G."/>
            <person name="Wendel J.F."/>
            <person name="Udall J.A."/>
        </authorList>
    </citation>
    <scope>NUCLEOTIDE SEQUENCE [LARGE SCALE GENOMIC DNA]</scope>
    <source>
        <strain evidence="3">JFW-Udall</strain>
        <tissue evidence="3">Leaf</tissue>
    </source>
</reference>
<dbReference type="InterPro" id="IPR025558">
    <property type="entry name" value="DUF4283"/>
</dbReference>
<dbReference type="SUPFAM" id="SSF56219">
    <property type="entry name" value="DNase I-like"/>
    <property type="match status" value="1"/>
</dbReference>
<dbReference type="AlphaFoldDB" id="A0A8J5Z168"/>
<evidence type="ECO:0000256" key="1">
    <source>
        <dbReference type="SAM" id="MobiDB-lite"/>
    </source>
</evidence>
<dbReference type="Pfam" id="PF14111">
    <property type="entry name" value="DUF4283"/>
    <property type="match status" value="1"/>
</dbReference>
<dbReference type="PANTHER" id="PTHR31286:SF173">
    <property type="entry name" value="DUF4283 DOMAIN-CONTAINING PROTEIN"/>
    <property type="match status" value="1"/>
</dbReference>
<dbReference type="InterPro" id="IPR040256">
    <property type="entry name" value="At4g02000-like"/>
</dbReference>
<proteinExistence type="predicted"/>
<evidence type="ECO:0000313" key="3">
    <source>
        <dbReference type="EMBL" id="KAG8490242.1"/>
    </source>
</evidence>
<dbReference type="PANTHER" id="PTHR31286">
    <property type="entry name" value="GLYCINE-RICH CELL WALL STRUCTURAL PROTEIN 1.8-LIKE"/>
    <property type="match status" value="1"/>
</dbReference>
<accession>A0A8J5Z168</accession>
<keyword evidence="4" id="KW-1185">Reference proteome</keyword>
<organism evidence="3 4">
    <name type="scientific">Gossypium anomalum</name>
    <dbReference type="NCBI Taxonomy" id="47600"/>
    <lineage>
        <taxon>Eukaryota</taxon>
        <taxon>Viridiplantae</taxon>
        <taxon>Streptophyta</taxon>
        <taxon>Embryophyta</taxon>
        <taxon>Tracheophyta</taxon>
        <taxon>Spermatophyta</taxon>
        <taxon>Magnoliopsida</taxon>
        <taxon>eudicotyledons</taxon>
        <taxon>Gunneridae</taxon>
        <taxon>Pentapetalae</taxon>
        <taxon>rosids</taxon>
        <taxon>malvids</taxon>
        <taxon>Malvales</taxon>
        <taxon>Malvaceae</taxon>
        <taxon>Malvoideae</taxon>
        <taxon>Gossypium</taxon>
    </lineage>
</organism>
<sequence length="816" mass="92103">MGTNDEKGLYEAMILHNSTSIGDSVAPGDPAIEELIPKKVRFRDNEEVTSIDMVIERSSAQPTSWRDMLVGQSSKGGSNDSDENEAIVILEGDIQRSVVNGMPSITFSDRIHQILIQGMDNIVILKLLGCTIGFSALQNKLYSMWRPSAPIHMMDIENGYFLFKFQNKHDCDMALSEGPWNIFGQHLTVQPWTMAFDPVQAYPSVMMAWIRFPVLPSYLYSRKIISEIGELVGKVVKLDLNTDSRTRVRFARLAVYVDLEKPLVSQILINGRKQKSNEAMVEVSGGSPQTESKIQNLNVEGSEKKDGNYGPWMIVEKKSRRKSRENPQKSTRSLERDKKGSRFSGLETEVNKGTKKVNTNETGSINVAGPIFKSNKAPVVDPKLAHINFNESNQNLRKLTNGLGLGTHSPTQDPVAVEIAAEHESDGKALGAEEEPFVHQIDSNLKESVRSAGVVDIGSLDSVKHTAVVFFENKKPLLSNSSMAPMRVLNSGKGLKIRGKNSKQNKSLHESNVRFKNSSQHRVSLKKSMKQLVESISAITKENVDSGCFTRNDQQMEGFNTPRQKFIRAFREYNLKFGSDIVCLVEPRDLGFSGPAFTWQRGSTYVRLDRALANDEWMATFPQSLVQHLPRIKSYHRPLLLSTCPNFGFSKGRPQLVQKEVEIRDELENVLDHKDLLWRQKARCNWLQLGDRNTKFFIVSKAVEFFERLYGETSYILRDTPCFSFPKLSLSEVSFLESDISNEEIKRALFDMAPLKAPGSDEYHALFFQDQWDNVGGDMCQWVKEIFAGRQIEQGLNNTLIVLIPKKENPEDFSQF</sequence>
<feature type="region of interest" description="Disordered" evidence="1">
    <location>
        <begin position="279"/>
        <end position="363"/>
    </location>
</feature>
<dbReference type="InterPro" id="IPR036691">
    <property type="entry name" value="Endo/exonu/phosph_ase_sf"/>
</dbReference>
<dbReference type="Proteomes" id="UP000701853">
    <property type="component" value="Chromosome 6"/>
</dbReference>
<dbReference type="EMBL" id="JAHUZN010000006">
    <property type="protein sequence ID" value="KAG8490242.1"/>
    <property type="molecule type" value="Genomic_DNA"/>
</dbReference>
<feature type="compositionally biased region" description="Basic and acidic residues" evidence="1">
    <location>
        <begin position="324"/>
        <end position="340"/>
    </location>
</feature>